<gene>
    <name evidence="1" type="ORF">COU00_00445</name>
</gene>
<proteinExistence type="predicted"/>
<accession>A0A2M6WMY0</accession>
<sequence length="74" mass="8442">MKKTRYQFNAGDLVKFTESVGVKSIFKPETFVCQIIQSDRQKSTVQILSCFRRGETMIMENSALSKFSPPTSLM</sequence>
<evidence type="ECO:0000313" key="1">
    <source>
        <dbReference type="EMBL" id="PIT94133.1"/>
    </source>
</evidence>
<organism evidence="1 2">
    <name type="scientific">Candidatus Falkowbacteria bacterium CG10_big_fil_rev_8_21_14_0_10_43_11</name>
    <dbReference type="NCBI Taxonomy" id="1974568"/>
    <lineage>
        <taxon>Bacteria</taxon>
        <taxon>Candidatus Falkowiibacteriota</taxon>
    </lineage>
</organism>
<dbReference type="Proteomes" id="UP000229335">
    <property type="component" value="Unassembled WGS sequence"/>
</dbReference>
<dbReference type="AlphaFoldDB" id="A0A2M6WMY0"/>
<reference evidence="2" key="1">
    <citation type="submission" date="2017-09" db="EMBL/GenBank/DDBJ databases">
        <title>Depth-based differentiation of microbial function through sediment-hosted aquifers and enrichment of novel symbionts in the deep terrestrial subsurface.</title>
        <authorList>
            <person name="Probst A.J."/>
            <person name="Ladd B."/>
            <person name="Jarett J.K."/>
            <person name="Geller-Mcgrath D.E."/>
            <person name="Sieber C.M.K."/>
            <person name="Emerson J.B."/>
            <person name="Anantharaman K."/>
            <person name="Thomas B.C."/>
            <person name="Malmstrom R."/>
            <person name="Stieglmeier M."/>
            <person name="Klingl A."/>
            <person name="Woyke T."/>
            <person name="Ryan C.M."/>
            <person name="Banfield J.F."/>
        </authorList>
    </citation>
    <scope>NUCLEOTIDE SEQUENCE [LARGE SCALE GENOMIC DNA]</scope>
</reference>
<name>A0A2M6WMY0_9BACT</name>
<dbReference type="EMBL" id="PFAS01000006">
    <property type="protein sequence ID" value="PIT94133.1"/>
    <property type="molecule type" value="Genomic_DNA"/>
</dbReference>
<comment type="caution">
    <text evidence="1">The sequence shown here is derived from an EMBL/GenBank/DDBJ whole genome shotgun (WGS) entry which is preliminary data.</text>
</comment>
<evidence type="ECO:0000313" key="2">
    <source>
        <dbReference type="Proteomes" id="UP000229335"/>
    </source>
</evidence>
<protein>
    <submittedName>
        <fullName evidence="1">Uncharacterized protein</fullName>
    </submittedName>
</protein>